<feature type="chain" id="PRO_5001961526" evidence="1">
    <location>
        <begin position="24"/>
        <end position="172"/>
    </location>
</feature>
<keyword evidence="3" id="KW-1185">Reference proteome</keyword>
<evidence type="ECO:0000313" key="3">
    <source>
        <dbReference type="Proteomes" id="UP000030004"/>
    </source>
</evidence>
<protein>
    <submittedName>
        <fullName evidence="2">Uncharacterized protein</fullName>
    </submittedName>
</protein>
<evidence type="ECO:0000313" key="2">
    <source>
        <dbReference type="EMBL" id="KGM49986.1"/>
    </source>
</evidence>
<dbReference type="eggNOG" id="ENOG503105K">
    <property type="taxonomic scope" value="Bacteria"/>
</dbReference>
<dbReference type="AlphaFoldDB" id="A0A0A0EGA6"/>
<reference evidence="2 3" key="1">
    <citation type="journal article" date="2015" name="Antonie Van Leeuwenhoek">
        <title>Pseudooceanicola atlanticus gen. nov. sp. nov., isolated from surface seawater of the Atlantic Ocean and reclassification of Oceanicola batsensis, Oceanicola marinus, Oceanicola nitratireducens, Oceanicola nanhaiensis, Oceanicola antarcticus and Oceanicola flagellatus, as Pseudooceanicola batsensis comb. nov., Pseudooceanicola marinus comb. nov., Pseudooceanicola nitratireducens comb. nov., Pseudooceanicola nanhaiensis comb. nov., Pseudooceanicola antarcticus comb. nov., and Pseudooceanicola flagellatus comb. nov.</title>
        <authorList>
            <person name="Lai Q."/>
            <person name="Li G."/>
            <person name="Liu X."/>
            <person name="Du Y."/>
            <person name="Sun F."/>
            <person name="Shao Z."/>
        </authorList>
    </citation>
    <scope>NUCLEOTIDE SEQUENCE [LARGE SCALE GENOMIC DNA]</scope>
    <source>
        <strain evidence="2 3">22II-s11g</strain>
    </source>
</reference>
<dbReference type="EMBL" id="AQQX01000001">
    <property type="protein sequence ID" value="KGM49986.1"/>
    <property type="molecule type" value="Genomic_DNA"/>
</dbReference>
<accession>A0A0A0EGA6</accession>
<evidence type="ECO:0000256" key="1">
    <source>
        <dbReference type="SAM" id="SignalP"/>
    </source>
</evidence>
<organism evidence="2 3">
    <name type="scientific">Pseudooceanicola atlanticus</name>
    <dbReference type="NCBI Taxonomy" id="1461694"/>
    <lineage>
        <taxon>Bacteria</taxon>
        <taxon>Pseudomonadati</taxon>
        <taxon>Pseudomonadota</taxon>
        <taxon>Alphaproteobacteria</taxon>
        <taxon>Rhodobacterales</taxon>
        <taxon>Paracoccaceae</taxon>
        <taxon>Pseudooceanicola</taxon>
    </lineage>
</organism>
<dbReference type="Proteomes" id="UP000030004">
    <property type="component" value="Unassembled WGS sequence"/>
</dbReference>
<feature type="signal peptide" evidence="1">
    <location>
        <begin position="1"/>
        <end position="23"/>
    </location>
</feature>
<comment type="caution">
    <text evidence="2">The sequence shown here is derived from an EMBL/GenBank/DDBJ whole genome shotgun (WGS) entry which is preliminary data.</text>
</comment>
<name>A0A0A0EGA6_9RHOB</name>
<sequence>MRTNMKIFGIAAILTSVSGAALAQEAVETQVPKSLEDSRLVEQGDVNSVTTFTEEQIIEESATDTDLAETGDITSTEVAETDDDMAPESLATSRLAEAGEIEAMDDPSYLFVTPMADAEGAVMWEDEQAAEMRSAILANTMVSSELEAQGYNENDVVAAYTNAEGGLTILVD</sequence>
<gene>
    <name evidence="2" type="ORF">ATO9_00310</name>
</gene>
<proteinExistence type="predicted"/>
<keyword evidence="1" id="KW-0732">Signal</keyword>